<dbReference type="SUPFAM" id="SSF103481">
    <property type="entry name" value="Multidrug resistance efflux transporter EmrE"/>
    <property type="match status" value="2"/>
</dbReference>
<feature type="transmembrane region" description="Helical" evidence="3">
    <location>
        <begin position="7"/>
        <end position="29"/>
    </location>
</feature>
<name>A0ABT6H472_9BACI</name>
<feature type="transmembrane region" description="Helical" evidence="3">
    <location>
        <begin position="68"/>
        <end position="87"/>
    </location>
</feature>
<sequence length="302" mass="33205">MDRYYLGVIFIILSAIGFGMMPIFALYAYEGGIHVTALLFFRFLFAAMLFFLYSTMKKLRVKIKRKECASLIVLGGGLYTIQSLTYFSSIQYIPSSLAALLLYMFPIFVTLLSFMLEGEVITRKTISAIALSLGGLVLVLGASFDVLHMRGVIYAIAAAVVYSLYIVYSNRVLQAVSPIVTSAYIALFAAASLFGVSIWQGTLSIDFSWRVWLPVAAIVFISTVMTMLTFFKGLSLIGSTKSSILSMIEPLVTIGLSAVFFGERLSQWQMLGGMCVLFGALLVIIARGHNTEAEIEGEKHTL</sequence>
<dbReference type="InterPro" id="IPR000620">
    <property type="entry name" value="EamA_dom"/>
</dbReference>
<feature type="transmembrane region" description="Helical" evidence="3">
    <location>
        <begin position="93"/>
        <end position="114"/>
    </location>
</feature>
<proteinExistence type="inferred from homology"/>
<comment type="similarity">
    <text evidence="2">Belongs to the EamA transporter family.</text>
</comment>
<keyword evidence="3" id="KW-0472">Membrane</keyword>
<accession>A0ABT6H472</accession>
<reference evidence="5 6" key="1">
    <citation type="submission" date="2023-04" db="EMBL/GenBank/DDBJ databases">
        <title>Ectobacillus antri isolated from activated sludge.</title>
        <authorList>
            <person name="Yan P."/>
            <person name="Liu X."/>
        </authorList>
    </citation>
    <scope>NUCLEOTIDE SEQUENCE [LARGE SCALE GENOMIC DNA]</scope>
    <source>
        <strain evidence="5 6">C18H</strain>
    </source>
</reference>
<evidence type="ECO:0000313" key="5">
    <source>
        <dbReference type="EMBL" id="MDG5754171.1"/>
    </source>
</evidence>
<evidence type="ECO:0000256" key="1">
    <source>
        <dbReference type="ARBA" id="ARBA00004127"/>
    </source>
</evidence>
<dbReference type="PANTHER" id="PTHR22911">
    <property type="entry name" value="ACYL-MALONYL CONDENSING ENZYME-RELATED"/>
    <property type="match status" value="1"/>
</dbReference>
<keyword evidence="3" id="KW-0812">Transmembrane</keyword>
<dbReference type="RefSeq" id="WP_124564797.1">
    <property type="nucleotide sequence ID" value="NZ_JARRRY010000005.1"/>
</dbReference>
<comment type="caution">
    <text evidence="5">The sequence shown here is derived from an EMBL/GenBank/DDBJ whole genome shotgun (WGS) entry which is preliminary data.</text>
</comment>
<keyword evidence="3" id="KW-1133">Transmembrane helix</keyword>
<feature type="transmembrane region" description="Helical" evidence="3">
    <location>
        <begin position="268"/>
        <end position="286"/>
    </location>
</feature>
<gene>
    <name evidence="5" type="ORF">P6P90_09330</name>
</gene>
<evidence type="ECO:0000259" key="4">
    <source>
        <dbReference type="Pfam" id="PF00892"/>
    </source>
</evidence>
<feature type="domain" description="EamA" evidence="4">
    <location>
        <begin position="6"/>
        <end position="140"/>
    </location>
</feature>
<evidence type="ECO:0000313" key="6">
    <source>
        <dbReference type="Proteomes" id="UP001218246"/>
    </source>
</evidence>
<feature type="transmembrane region" description="Helical" evidence="3">
    <location>
        <begin position="150"/>
        <end position="168"/>
    </location>
</feature>
<feature type="domain" description="EamA" evidence="4">
    <location>
        <begin position="150"/>
        <end position="284"/>
    </location>
</feature>
<comment type="subcellular location">
    <subcellularLocation>
        <location evidence="1">Endomembrane system</location>
        <topology evidence="1">Multi-pass membrane protein</topology>
    </subcellularLocation>
</comment>
<dbReference type="InterPro" id="IPR037185">
    <property type="entry name" value="EmrE-like"/>
</dbReference>
<feature type="transmembrane region" description="Helical" evidence="3">
    <location>
        <begin position="126"/>
        <end position="144"/>
    </location>
</feature>
<dbReference type="Proteomes" id="UP001218246">
    <property type="component" value="Unassembled WGS sequence"/>
</dbReference>
<keyword evidence="6" id="KW-1185">Reference proteome</keyword>
<dbReference type="EMBL" id="JARULN010000006">
    <property type="protein sequence ID" value="MDG5754171.1"/>
    <property type="molecule type" value="Genomic_DNA"/>
</dbReference>
<feature type="transmembrane region" description="Helical" evidence="3">
    <location>
        <begin position="35"/>
        <end position="56"/>
    </location>
</feature>
<dbReference type="Pfam" id="PF00892">
    <property type="entry name" value="EamA"/>
    <property type="match status" value="2"/>
</dbReference>
<evidence type="ECO:0000256" key="2">
    <source>
        <dbReference type="ARBA" id="ARBA00007362"/>
    </source>
</evidence>
<feature type="transmembrane region" description="Helical" evidence="3">
    <location>
        <begin position="175"/>
        <end position="199"/>
    </location>
</feature>
<feature type="transmembrane region" description="Helical" evidence="3">
    <location>
        <begin position="243"/>
        <end position="262"/>
    </location>
</feature>
<evidence type="ECO:0000256" key="3">
    <source>
        <dbReference type="SAM" id="Phobius"/>
    </source>
</evidence>
<protein>
    <submittedName>
        <fullName evidence="5">DMT family transporter</fullName>
    </submittedName>
</protein>
<dbReference type="PANTHER" id="PTHR22911:SF137">
    <property type="entry name" value="SOLUTE CARRIER FAMILY 35 MEMBER G2-RELATED"/>
    <property type="match status" value="1"/>
</dbReference>
<organism evidence="5 6">
    <name type="scientific">Ectobacillus antri</name>
    <dbReference type="NCBI Taxonomy" id="2486280"/>
    <lineage>
        <taxon>Bacteria</taxon>
        <taxon>Bacillati</taxon>
        <taxon>Bacillota</taxon>
        <taxon>Bacilli</taxon>
        <taxon>Bacillales</taxon>
        <taxon>Bacillaceae</taxon>
        <taxon>Ectobacillus</taxon>
    </lineage>
</organism>
<feature type="transmembrane region" description="Helical" evidence="3">
    <location>
        <begin position="211"/>
        <end position="231"/>
    </location>
</feature>